<reference evidence="1 2" key="1">
    <citation type="submission" date="2020-08" db="EMBL/GenBank/DDBJ databases">
        <title>Sequencing the genomes of 1000 actinobacteria strains.</title>
        <authorList>
            <person name="Klenk H.-P."/>
        </authorList>
    </citation>
    <scope>NUCLEOTIDE SEQUENCE [LARGE SCALE GENOMIC DNA]</scope>
    <source>
        <strain evidence="1 2">DSM 102122</strain>
    </source>
</reference>
<dbReference type="Proteomes" id="UP000542813">
    <property type="component" value="Unassembled WGS sequence"/>
</dbReference>
<organism evidence="1 2">
    <name type="scientific">Jiangella mangrovi</name>
    <dbReference type="NCBI Taxonomy" id="1524084"/>
    <lineage>
        <taxon>Bacteria</taxon>
        <taxon>Bacillati</taxon>
        <taxon>Actinomycetota</taxon>
        <taxon>Actinomycetes</taxon>
        <taxon>Jiangellales</taxon>
        <taxon>Jiangellaceae</taxon>
        <taxon>Jiangella</taxon>
    </lineage>
</organism>
<dbReference type="RefSeq" id="WP_184826409.1">
    <property type="nucleotide sequence ID" value="NZ_JACHMM010000001.1"/>
</dbReference>
<evidence type="ECO:0000313" key="1">
    <source>
        <dbReference type="EMBL" id="MBB5790385.1"/>
    </source>
</evidence>
<comment type="caution">
    <text evidence="1">The sequence shown here is derived from an EMBL/GenBank/DDBJ whole genome shotgun (WGS) entry which is preliminary data.</text>
</comment>
<protein>
    <submittedName>
        <fullName evidence="1">Uncharacterized protein</fullName>
    </submittedName>
</protein>
<keyword evidence="2" id="KW-1185">Reference proteome</keyword>
<evidence type="ECO:0000313" key="2">
    <source>
        <dbReference type="Proteomes" id="UP000542813"/>
    </source>
</evidence>
<sequence>MPADQPPLELPDDDAVFGPTRDEITAELLELTWCFLHQASRRRPR</sequence>
<dbReference type="EMBL" id="JACHMM010000001">
    <property type="protein sequence ID" value="MBB5790385.1"/>
    <property type="molecule type" value="Genomic_DNA"/>
</dbReference>
<proteinExistence type="predicted"/>
<name>A0A7W9GUP6_9ACTN</name>
<gene>
    <name evidence="1" type="ORF">HD601_004960</name>
</gene>
<dbReference type="AlphaFoldDB" id="A0A7W9GUP6"/>
<accession>A0A7W9GUP6</accession>